<name>A0A1L7CN90_CORFL</name>
<feature type="chain" id="PRO_5044061008" evidence="5">
    <location>
        <begin position="25"/>
        <end position="502"/>
    </location>
</feature>
<comment type="subcellular location">
    <subcellularLocation>
        <location evidence="1">Cell envelope</location>
    </subcellularLocation>
</comment>
<feature type="signal peptide" evidence="5">
    <location>
        <begin position="1"/>
        <end position="24"/>
    </location>
</feature>
<evidence type="ECO:0000313" key="9">
    <source>
        <dbReference type="Proteomes" id="UP000185479"/>
    </source>
</evidence>
<dbReference type="CDD" id="cd08494">
    <property type="entry name" value="PBP2_NikA_DppA_OppA_like_6"/>
    <property type="match status" value="1"/>
</dbReference>
<protein>
    <submittedName>
        <fullName evidence="7">Peptide ABC transporter substrate-binding protein</fullName>
    </submittedName>
</protein>
<reference evidence="7 9" key="1">
    <citation type="submission" date="2014-08" db="EMBL/GenBank/DDBJ databases">
        <title>Complete genome sequence of Corynebacterium flavescens OJ8(T)(=DSM 20296(T)), isolated from cheese.</title>
        <authorList>
            <person name="Ruckert C."/>
            <person name="Albersmeier A."/>
            <person name="Winkler A."/>
            <person name="Kalinowski J."/>
        </authorList>
    </citation>
    <scope>NUCLEOTIDE SEQUENCE [LARGE SCALE GENOMIC DNA]</scope>
    <source>
        <strain evidence="7 9">OJ8</strain>
    </source>
</reference>
<sequence length="502" mass="53641">MNRTRVARAVTALATAACLSGCSAGHTAVKEAKGDTAAVTVATTAAATSLDFTNVGGAAIPAALMNNVYETLVRIDPASGDIIPGLAQSWDLNDDATEYIFHLRPGVTFSNGDEFTADTAAFSIDYVKESWTNAISAQMKPVASAVALDKHTLKVTVSARSNGWLWSMGTATGAMMTPNGVDKLASAPVGTGPFQVESFAPGEYLALAVRPDYWGTPAAQDVTIQYFPDTISSVNALKAGGIDVVWAVQNPELLDNLGAGITTMRGTTNGELLLSMNNQAAPFDDPRVRRAVAYGIDRNAANQVLWDGMAKDTGGAPVSPTDPWFKGDEYYPYDPERARALMEEAGAVGTQLRITTPTLPYAQTLSELLYSQLRAIGFDVKLESAEFPALWLGQVMGAKDYQMSLVAHVEPRDITTLFGNPSYYLGYDSEKTREYFATADAAQPADYAPLMEQAVDNIMADAGAYTLMNMPNIVLTREGVSGLKPDMVTDGIDLHELKKEQA</sequence>
<dbReference type="EMBL" id="CP009246">
    <property type="protein sequence ID" value="APT87322.1"/>
    <property type="molecule type" value="Genomic_DNA"/>
</dbReference>
<dbReference type="PIRSF" id="PIRSF002741">
    <property type="entry name" value="MppA"/>
    <property type="match status" value="1"/>
</dbReference>
<dbReference type="SUPFAM" id="SSF53850">
    <property type="entry name" value="Periplasmic binding protein-like II"/>
    <property type="match status" value="1"/>
</dbReference>
<evidence type="ECO:0000313" key="8">
    <source>
        <dbReference type="EMBL" id="GEB98707.1"/>
    </source>
</evidence>
<dbReference type="GeneID" id="82880851"/>
<keyword evidence="9" id="KW-1185">Reference proteome</keyword>
<gene>
    <name evidence="8" type="ORF">CFL01nite_22020</name>
    <name evidence="7" type="ORF">CFLV_09045</name>
</gene>
<evidence type="ECO:0000313" key="7">
    <source>
        <dbReference type="EMBL" id="APT87322.1"/>
    </source>
</evidence>
<dbReference type="KEGG" id="cfc:CFLV_09045"/>
<keyword evidence="3" id="KW-0813">Transport</keyword>
<dbReference type="Pfam" id="PF00496">
    <property type="entry name" value="SBP_bac_5"/>
    <property type="match status" value="1"/>
</dbReference>
<dbReference type="STRING" id="28028.CFLV_09045"/>
<dbReference type="RefSeq" id="WP_075730245.1">
    <property type="nucleotide sequence ID" value="NZ_BJNB01000047.1"/>
</dbReference>
<evidence type="ECO:0000256" key="4">
    <source>
        <dbReference type="ARBA" id="ARBA00022729"/>
    </source>
</evidence>
<dbReference type="GO" id="GO:0030313">
    <property type="term" value="C:cell envelope"/>
    <property type="evidence" value="ECO:0007669"/>
    <property type="project" value="UniProtKB-SubCell"/>
</dbReference>
<dbReference type="InterPro" id="IPR000914">
    <property type="entry name" value="SBP_5_dom"/>
</dbReference>
<keyword evidence="4 5" id="KW-0732">Signal</keyword>
<dbReference type="Proteomes" id="UP000315353">
    <property type="component" value="Unassembled WGS sequence"/>
</dbReference>
<dbReference type="PANTHER" id="PTHR30290">
    <property type="entry name" value="PERIPLASMIC BINDING COMPONENT OF ABC TRANSPORTER"/>
    <property type="match status" value="1"/>
</dbReference>
<dbReference type="PANTHER" id="PTHR30290:SF10">
    <property type="entry name" value="PERIPLASMIC OLIGOPEPTIDE-BINDING PROTEIN-RELATED"/>
    <property type="match status" value="1"/>
</dbReference>
<dbReference type="GO" id="GO:0043190">
    <property type="term" value="C:ATP-binding cassette (ABC) transporter complex"/>
    <property type="evidence" value="ECO:0007669"/>
    <property type="project" value="InterPro"/>
</dbReference>
<comment type="similarity">
    <text evidence="2">Belongs to the bacterial solute-binding protein 5 family.</text>
</comment>
<reference evidence="8 10" key="2">
    <citation type="submission" date="2019-06" db="EMBL/GenBank/DDBJ databases">
        <title>Whole genome shotgun sequence of Corynebacterium flavescens NBRC 14136.</title>
        <authorList>
            <person name="Hosoyama A."/>
            <person name="Uohara A."/>
            <person name="Ohji S."/>
            <person name="Ichikawa N."/>
        </authorList>
    </citation>
    <scope>NUCLEOTIDE SEQUENCE [LARGE SCALE GENOMIC DNA]</scope>
    <source>
        <strain evidence="8 10">NBRC 14136</strain>
    </source>
</reference>
<dbReference type="GO" id="GO:0042597">
    <property type="term" value="C:periplasmic space"/>
    <property type="evidence" value="ECO:0007669"/>
    <property type="project" value="UniProtKB-ARBA"/>
</dbReference>
<evidence type="ECO:0000256" key="1">
    <source>
        <dbReference type="ARBA" id="ARBA00004196"/>
    </source>
</evidence>
<dbReference type="InterPro" id="IPR030678">
    <property type="entry name" value="Peptide/Ni-bd"/>
</dbReference>
<dbReference type="AlphaFoldDB" id="A0A1L7CN90"/>
<dbReference type="InterPro" id="IPR039424">
    <property type="entry name" value="SBP_5"/>
</dbReference>
<proteinExistence type="inferred from homology"/>
<dbReference type="GO" id="GO:0015833">
    <property type="term" value="P:peptide transport"/>
    <property type="evidence" value="ECO:0007669"/>
    <property type="project" value="TreeGrafter"/>
</dbReference>
<evidence type="ECO:0000313" key="10">
    <source>
        <dbReference type="Proteomes" id="UP000315353"/>
    </source>
</evidence>
<evidence type="ECO:0000256" key="3">
    <source>
        <dbReference type="ARBA" id="ARBA00022448"/>
    </source>
</evidence>
<feature type="domain" description="Solute-binding protein family 5" evidence="6">
    <location>
        <begin position="82"/>
        <end position="407"/>
    </location>
</feature>
<accession>A0A1L7CN90</accession>
<organism evidence="7 9">
    <name type="scientific">Corynebacterium flavescens</name>
    <dbReference type="NCBI Taxonomy" id="28028"/>
    <lineage>
        <taxon>Bacteria</taxon>
        <taxon>Bacillati</taxon>
        <taxon>Actinomycetota</taxon>
        <taxon>Actinomycetes</taxon>
        <taxon>Mycobacteriales</taxon>
        <taxon>Corynebacteriaceae</taxon>
        <taxon>Corynebacterium</taxon>
    </lineage>
</organism>
<dbReference type="Gene3D" id="3.10.105.10">
    <property type="entry name" value="Dipeptide-binding Protein, Domain 3"/>
    <property type="match status" value="1"/>
</dbReference>
<evidence type="ECO:0000259" key="6">
    <source>
        <dbReference type="Pfam" id="PF00496"/>
    </source>
</evidence>
<evidence type="ECO:0000256" key="2">
    <source>
        <dbReference type="ARBA" id="ARBA00005695"/>
    </source>
</evidence>
<dbReference type="EMBL" id="BJNB01000047">
    <property type="protein sequence ID" value="GEB98707.1"/>
    <property type="molecule type" value="Genomic_DNA"/>
</dbReference>
<evidence type="ECO:0000256" key="5">
    <source>
        <dbReference type="SAM" id="SignalP"/>
    </source>
</evidence>
<dbReference type="GO" id="GO:1904680">
    <property type="term" value="F:peptide transmembrane transporter activity"/>
    <property type="evidence" value="ECO:0007669"/>
    <property type="project" value="TreeGrafter"/>
</dbReference>
<dbReference type="Gene3D" id="3.40.190.10">
    <property type="entry name" value="Periplasmic binding protein-like II"/>
    <property type="match status" value="1"/>
</dbReference>
<dbReference type="OrthoDB" id="9796817at2"/>
<dbReference type="Proteomes" id="UP000185479">
    <property type="component" value="Chromosome"/>
</dbReference>